<dbReference type="GO" id="GO:0043814">
    <property type="term" value="F:phospholactate guanylyltransferase activity"/>
    <property type="evidence" value="ECO:0007669"/>
    <property type="project" value="UniProtKB-EC"/>
</dbReference>
<evidence type="ECO:0000313" key="7">
    <source>
        <dbReference type="Proteomes" id="UP000185608"/>
    </source>
</evidence>
<keyword evidence="1 5" id="KW-0808">Transferase</keyword>
<sequence length="210" mass="22577">MRARIPFDATTPKRRLGSVLSASERADFAIAMLRDVLQAMAPTELEPTVIATEEPEATVSAPIRVDDRPLDAVVEDAIEERTPVAVVMADLPLIEPESLARLQATAGDVVLAPGRGGGTNAMLVRTDSFSVDYHGASIRDHRRIAGERALEVGEIDSSRLGTDVDEPADLIEVLLHGGPHSVAWLREAGFRIETTAGRPTVTREDPPEST</sequence>
<dbReference type="InterPro" id="IPR029044">
    <property type="entry name" value="Nucleotide-diphossugar_trans"/>
</dbReference>
<dbReference type="GO" id="GO:0052645">
    <property type="term" value="P:F420-0 metabolic process"/>
    <property type="evidence" value="ECO:0007669"/>
    <property type="project" value="UniProtKB-UniRule"/>
</dbReference>
<comment type="subunit">
    <text evidence="5">Homodimer.</text>
</comment>
<comment type="function">
    <text evidence="5">Guanylyltransferase that catalyzes the activation of (2S)-2-phospholactate (2-PL) as (2S)-lactyl-2-diphospho-5'-guanosine, via the condensation of 2-PL with GTP. It is involved in the biosynthesis of coenzyme F420, a hydride carrier cofactor.</text>
</comment>
<gene>
    <name evidence="5" type="primary">cofC</name>
    <name evidence="6" type="ORF">HTSR_1970</name>
</gene>
<evidence type="ECO:0000256" key="2">
    <source>
        <dbReference type="ARBA" id="ARBA00022695"/>
    </source>
</evidence>
<dbReference type="EMBL" id="CP016070">
    <property type="protein sequence ID" value="AOW81132.1"/>
    <property type="molecule type" value="Genomic_DNA"/>
</dbReference>
<dbReference type="GO" id="GO:0005525">
    <property type="term" value="F:GTP binding"/>
    <property type="evidence" value="ECO:0007669"/>
    <property type="project" value="UniProtKB-KW"/>
</dbReference>
<keyword evidence="4 5" id="KW-0342">GTP-binding</keyword>
<dbReference type="RefSeq" id="WP_070365778.1">
    <property type="nucleotide sequence ID" value="NZ_CP016070.1"/>
</dbReference>
<evidence type="ECO:0000256" key="5">
    <source>
        <dbReference type="HAMAP-Rule" id="MF_02114"/>
    </source>
</evidence>
<organism evidence="6 7">
    <name type="scientific">Halodesulfurarchaeum formicicum</name>
    <dbReference type="NCBI Taxonomy" id="1873524"/>
    <lineage>
        <taxon>Archaea</taxon>
        <taxon>Methanobacteriati</taxon>
        <taxon>Methanobacteriota</taxon>
        <taxon>Stenosarchaea group</taxon>
        <taxon>Halobacteria</taxon>
        <taxon>Halobacteriales</taxon>
        <taxon>Halobacteriaceae</taxon>
        <taxon>Halodesulfurarchaeum</taxon>
    </lineage>
</organism>
<dbReference type="SUPFAM" id="SSF53448">
    <property type="entry name" value="Nucleotide-diphospho-sugar transferases"/>
    <property type="match status" value="1"/>
</dbReference>
<comment type="similarity">
    <text evidence="5">Belongs to the CofC family.</text>
</comment>
<dbReference type="Pfam" id="PF01983">
    <property type="entry name" value="CofC"/>
    <property type="match status" value="1"/>
</dbReference>
<keyword evidence="3 5" id="KW-0547">Nucleotide-binding</keyword>
<reference evidence="6 7" key="1">
    <citation type="submission" date="2016-06" db="EMBL/GenBank/DDBJ databases">
        <title>Discovery of anaerobic lithoheterotrophic haloarchaeon capable of sulfur respiration by hydrogen and formate.</title>
        <authorList>
            <person name="Sorokin D.Y."/>
            <person name="Kublanov I.V."/>
            <person name="Roman P."/>
            <person name="Sinninghe Damste J.S."/>
            <person name="Golyshin P.N."/>
            <person name="Rojo D."/>
            <person name="Ciordia S."/>
            <person name="Mena Md.C."/>
            <person name="Ferrer M."/>
            <person name="Smedile F."/>
            <person name="Messina E."/>
            <person name="La Cono V."/>
            <person name="Yakimov M.M."/>
        </authorList>
    </citation>
    <scope>NUCLEOTIDE SEQUENCE [LARGE SCALE GENOMIC DNA]</scope>
    <source>
        <strain evidence="6 7">HTSR1</strain>
    </source>
</reference>
<dbReference type="UniPathway" id="UPA00071"/>
<proteinExistence type="inferred from homology"/>
<accession>A0A1D8S6Z4</accession>
<dbReference type="Gene3D" id="6.10.140.50">
    <property type="match status" value="1"/>
</dbReference>
<dbReference type="HAMAP" id="MF_02114">
    <property type="entry name" value="CofC"/>
    <property type="match status" value="1"/>
</dbReference>
<dbReference type="PANTHER" id="PTHR40392">
    <property type="entry name" value="2-PHOSPHO-L-LACTATE GUANYLYLTRANSFERASE"/>
    <property type="match status" value="1"/>
</dbReference>
<dbReference type="PATRIC" id="fig|1855411.3.peg.1975"/>
<evidence type="ECO:0000256" key="1">
    <source>
        <dbReference type="ARBA" id="ARBA00022679"/>
    </source>
</evidence>
<dbReference type="NCBIfam" id="TIGR03552">
    <property type="entry name" value="F420_cofC"/>
    <property type="match status" value="1"/>
</dbReference>
<dbReference type="KEGG" id="halh:HTSR_1970"/>
<dbReference type="STRING" id="1873524.HSR6_2045"/>
<dbReference type="EC" id="2.7.7.68" evidence="5"/>
<comment type="catalytic activity">
    <reaction evidence="5">
        <text>(2S)-2-phospholactate + GTP + H(+) = (2S)-lactyl-2-diphospho-5'-guanosine + diphosphate</text>
        <dbReference type="Rhea" id="RHEA:63424"/>
        <dbReference type="ChEBI" id="CHEBI:15378"/>
        <dbReference type="ChEBI" id="CHEBI:33019"/>
        <dbReference type="ChEBI" id="CHEBI:37565"/>
        <dbReference type="ChEBI" id="CHEBI:59435"/>
        <dbReference type="ChEBI" id="CHEBI:59906"/>
        <dbReference type="EC" id="2.7.7.68"/>
    </reaction>
</comment>
<dbReference type="PANTHER" id="PTHR40392:SF1">
    <property type="entry name" value="2-PHOSPHO-L-LACTATE GUANYLYLTRANSFERASE"/>
    <property type="match status" value="1"/>
</dbReference>
<dbReference type="GeneID" id="29829958"/>
<dbReference type="AlphaFoldDB" id="A0A1D8S6Z4"/>
<keyword evidence="2 5" id="KW-0548">Nucleotidyltransferase</keyword>
<protein>
    <recommendedName>
        <fullName evidence="5">2-phospho-L-lactate guanylyltransferase</fullName>
        <shortName evidence="5">LP guanylyltransferase</shortName>
        <ecNumber evidence="5">2.7.7.68</ecNumber>
    </recommendedName>
</protein>
<evidence type="ECO:0000256" key="4">
    <source>
        <dbReference type="ARBA" id="ARBA00023134"/>
    </source>
</evidence>
<dbReference type="Gene3D" id="3.90.550.10">
    <property type="entry name" value="Spore Coat Polysaccharide Biosynthesis Protein SpsA, Chain A"/>
    <property type="match status" value="1"/>
</dbReference>
<evidence type="ECO:0000313" key="6">
    <source>
        <dbReference type="EMBL" id="AOW81132.1"/>
    </source>
</evidence>
<comment type="pathway">
    <text evidence="5">Cofactor biosynthesis; coenzyme F420 biosynthesis.</text>
</comment>
<dbReference type="Proteomes" id="UP000185608">
    <property type="component" value="Chromosome"/>
</dbReference>
<evidence type="ECO:0000256" key="3">
    <source>
        <dbReference type="ARBA" id="ARBA00022741"/>
    </source>
</evidence>
<dbReference type="InterPro" id="IPR002835">
    <property type="entry name" value="CofC"/>
</dbReference>
<name>A0A1D8S6Z4_9EURY</name>